<evidence type="ECO:0000256" key="3">
    <source>
        <dbReference type="ARBA" id="ARBA00022832"/>
    </source>
</evidence>
<proteinExistence type="inferred from homology"/>
<sequence length="294" mass="31154">MAGGVFTARHGFAAWWTADTMRIDDGGPGPRADRTMVTDVTDSRDDSGDVRLDVEGPVARVTLCRPDQRNAQTPAMWRRLRDIGRELTGDIRCVIVAGAGAAFSAGLDLSVLSGGLPAELAAMTDEDAEARLWSFQEAFDWLRRPDLVSIAAVQGYAIGAGLQLALACDLRVLATDARLRVGEPGLGLVPDLGGTKRLVAQIGYARAMELCLTSRTVTAQEAVPMGLATVAVAPDELDHTVEDLVLAVLSVPRDAAVETKSLLLQASVNDDSEQLAAERAAQLRLLRARAGAGE</sequence>
<comment type="pathway">
    <text evidence="1">Lipid metabolism; fatty acid beta-oxidation.</text>
</comment>
<evidence type="ECO:0000256" key="4">
    <source>
        <dbReference type="ARBA" id="ARBA00023098"/>
    </source>
</evidence>
<dbReference type="InterPro" id="IPR014748">
    <property type="entry name" value="Enoyl-CoA_hydra_C"/>
</dbReference>
<dbReference type="Pfam" id="PF00378">
    <property type="entry name" value="ECH_1"/>
    <property type="match status" value="1"/>
</dbReference>
<dbReference type="EMBL" id="VLLL01000005">
    <property type="protein sequence ID" value="TWJ15825.1"/>
    <property type="molecule type" value="Genomic_DNA"/>
</dbReference>
<dbReference type="SUPFAM" id="SSF52096">
    <property type="entry name" value="ClpP/crotonase"/>
    <property type="match status" value="1"/>
</dbReference>
<dbReference type="InterPro" id="IPR029045">
    <property type="entry name" value="ClpP/crotonase-like_dom_sf"/>
</dbReference>
<comment type="similarity">
    <text evidence="2 6">Belongs to the enoyl-CoA hydratase/isomerase family.</text>
</comment>
<dbReference type="Gene3D" id="1.10.12.10">
    <property type="entry name" value="Lyase 2-enoyl-coa Hydratase, Chain A, domain 2"/>
    <property type="match status" value="1"/>
</dbReference>
<evidence type="ECO:0000256" key="1">
    <source>
        <dbReference type="ARBA" id="ARBA00005005"/>
    </source>
</evidence>
<dbReference type="GO" id="GO:0016853">
    <property type="term" value="F:isomerase activity"/>
    <property type="evidence" value="ECO:0007669"/>
    <property type="project" value="UniProtKB-KW"/>
</dbReference>
<evidence type="ECO:0000313" key="8">
    <source>
        <dbReference type="EMBL" id="TWJ15825.1"/>
    </source>
</evidence>
<dbReference type="Proteomes" id="UP000321617">
    <property type="component" value="Unassembled WGS sequence"/>
</dbReference>
<organism evidence="8 9">
    <name type="scientific">Stackebrandtia albiflava</name>
    <dbReference type="NCBI Taxonomy" id="406432"/>
    <lineage>
        <taxon>Bacteria</taxon>
        <taxon>Bacillati</taxon>
        <taxon>Actinomycetota</taxon>
        <taxon>Actinomycetes</taxon>
        <taxon>Glycomycetales</taxon>
        <taxon>Glycomycetaceae</taxon>
        <taxon>Stackebrandtia</taxon>
    </lineage>
</organism>
<evidence type="ECO:0000256" key="7">
    <source>
        <dbReference type="SAM" id="MobiDB-lite"/>
    </source>
</evidence>
<dbReference type="Gene3D" id="3.90.226.10">
    <property type="entry name" value="2-enoyl-CoA Hydratase, Chain A, domain 1"/>
    <property type="match status" value="1"/>
</dbReference>
<keyword evidence="9" id="KW-1185">Reference proteome</keyword>
<dbReference type="CDD" id="cd06558">
    <property type="entry name" value="crotonase-like"/>
    <property type="match status" value="1"/>
</dbReference>
<name>A0A562VD91_9ACTN</name>
<dbReference type="PROSITE" id="PS00166">
    <property type="entry name" value="ENOYL_COA_HYDRATASE"/>
    <property type="match status" value="1"/>
</dbReference>
<dbReference type="InterPro" id="IPR018376">
    <property type="entry name" value="Enoyl-CoA_hyd/isom_CS"/>
</dbReference>
<dbReference type="PANTHER" id="PTHR43149">
    <property type="entry name" value="ENOYL-COA HYDRATASE"/>
    <property type="match status" value="1"/>
</dbReference>
<protein>
    <submittedName>
        <fullName evidence="8">Enoyl-CoA hydratase/carnithine racemase</fullName>
    </submittedName>
</protein>
<evidence type="ECO:0000256" key="2">
    <source>
        <dbReference type="ARBA" id="ARBA00005254"/>
    </source>
</evidence>
<feature type="region of interest" description="Disordered" evidence="7">
    <location>
        <begin position="25"/>
        <end position="48"/>
    </location>
</feature>
<keyword evidence="3" id="KW-0276">Fatty acid metabolism</keyword>
<keyword evidence="5" id="KW-0413">Isomerase</keyword>
<evidence type="ECO:0000256" key="5">
    <source>
        <dbReference type="ARBA" id="ARBA00023235"/>
    </source>
</evidence>
<dbReference type="AlphaFoldDB" id="A0A562VD91"/>
<comment type="caution">
    <text evidence="8">The sequence shown here is derived from an EMBL/GenBank/DDBJ whole genome shotgun (WGS) entry which is preliminary data.</text>
</comment>
<dbReference type="PANTHER" id="PTHR43149:SF1">
    <property type="entry name" value="DELTA(3,5)-DELTA(2,4)-DIENOYL-COA ISOMERASE, MITOCHONDRIAL"/>
    <property type="match status" value="1"/>
</dbReference>
<evidence type="ECO:0000256" key="6">
    <source>
        <dbReference type="RuleBase" id="RU003707"/>
    </source>
</evidence>
<keyword evidence="4" id="KW-0443">Lipid metabolism</keyword>
<gene>
    <name evidence="8" type="ORF">LX16_1539</name>
</gene>
<evidence type="ECO:0000313" key="9">
    <source>
        <dbReference type="Proteomes" id="UP000321617"/>
    </source>
</evidence>
<accession>A0A562VD91</accession>
<reference evidence="8 9" key="1">
    <citation type="journal article" date="2013" name="Stand. Genomic Sci.">
        <title>Genomic Encyclopedia of Type Strains, Phase I: The one thousand microbial genomes (KMG-I) project.</title>
        <authorList>
            <person name="Kyrpides N.C."/>
            <person name="Woyke T."/>
            <person name="Eisen J.A."/>
            <person name="Garrity G."/>
            <person name="Lilburn T.G."/>
            <person name="Beck B.J."/>
            <person name="Whitman W.B."/>
            <person name="Hugenholtz P."/>
            <person name="Klenk H.P."/>
        </authorList>
    </citation>
    <scope>NUCLEOTIDE SEQUENCE [LARGE SCALE GENOMIC DNA]</scope>
    <source>
        <strain evidence="8 9">DSM 45044</strain>
    </source>
</reference>
<dbReference type="GO" id="GO:0006631">
    <property type="term" value="P:fatty acid metabolic process"/>
    <property type="evidence" value="ECO:0007669"/>
    <property type="project" value="UniProtKB-KW"/>
</dbReference>
<dbReference type="InterPro" id="IPR045002">
    <property type="entry name" value="Ech1-like"/>
</dbReference>
<dbReference type="InterPro" id="IPR001753">
    <property type="entry name" value="Enoyl-CoA_hydra/iso"/>
</dbReference>